<dbReference type="EMBL" id="LXQA011058254">
    <property type="protein sequence ID" value="MCI83071.1"/>
    <property type="molecule type" value="Genomic_DNA"/>
</dbReference>
<keyword evidence="2" id="KW-1185">Reference proteome</keyword>
<dbReference type="AlphaFoldDB" id="A0A392V813"/>
<reference evidence="1 2" key="1">
    <citation type="journal article" date="2018" name="Front. Plant Sci.">
        <title>Red Clover (Trifolium pratense) and Zigzag Clover (T. medium) - A Picture of Genomic Similarities and Differences.</title>
        <authorList>
            <person name="Dluhosova J."/>
            <person name="Istvanek J."/>
            <person name="Nedelnik J."/>
            <person name="Repkova J."/>
        </authorList>
    </citation>
    <scope>NUCLEOTIDE SEQUENCE [LARGE SCALE GENOMIC DNA]</scope>
    <source>
        <strain evidence="2">cv. 10/8</strain>
        <tissue evidence="1">Leaf</tissue>
    </source>
</reference>
<dbReference type="Proteomes" id="UP000265520">
    <property type="component" value="Unassembled WGS sequence"/>
</dbReference>
<protein>
    <submittedName>
        <fullName evidence="1">Uncharacterized protein</fullName>
    </submittedName>
</protein>
<sequence>YPEPWFALRTREDDGVRTITTAVTMEQIHELIREKWDRCNRRRGRPRGRVQYYHEEEKSEKKLT</sequence>
<organism evidence="1 2">
    <name type="scientific">Trifolium medium</name>
    <dbReference type="NCBI Taxonomy" id="97028"/>
    <lineage>
        <taxon>Eukaryota</taxon>
        <taxon>Viridiplantae</taxon>
        <taxon>Streptophyta</taxon>
        <taxon>Embryophyta</taxon>
        <taxon>Tracheophyta</taxon>
        <taxon>Spermatophyta</taxon>
        <taxon>Magnoliopsida</taxon>
        <taxon>eudicotyledons</taxon>
        <taxon>Gunneridae</taxon>
        <taxon>Pentapetalae</taxon>
        <taxon>rosids</taxon>
        <taxon>fabids</taxon>
        <taxon>Fabales</taxon>
        <taxon>Fabaceae</taxon>
        <taxon>Papilionoideae</taxon>
        <taxon>50 kb inversion clade</taxon>
        <taxon>NPAAA clade</taxon>
        <taxon>Hologalegina</taxon>
        <taxon>IRL clade</taxon>
        <taxon>Trifolieae</taxon>
        <taxon>Trifolium</taxon>
    </lineage>
</organism>
<evidence type="ECO:0000313" key="1">
    <source>
        <dbReference type="EMBL" id="MCI83071.1"/>
    </source>
</evidence>
<proteinExistence type="predicted"/>
<evidence type="ECO:0000313" key="2">
    <source>
        <dbReference type="Proteomes" id="UP000265520"/>
    </source>
</evidence>
<accession>A0A392V813</accession>
<comment type="caution">
    <text evidence="1">The sequence shown here is derived from an EMBL/GenBank/DDBJ whole genome shotgun (WGS) entry which is preliminary data.</text>
</comment>
<name>A0A392V813_9FABA</name>
<feature type="non-terminal residue" evidence="1">
    <location>
        <position position="1"/>
    </location>
</feature>